<evidence type="ECO:0000313" key="2">
    <source>
        <dbReference type="Proteomes" id="UP000002875"/>
    </source>
</evidence>
<evidence type="ECO:0000313" key="1">
    <source>
        <dbReference type="EMBL" id="AFK03670.1"/>
    </source>
</evidence>
<dbReference type="EMBL" id="CP002961">
    <property type="protein sequence ID" value="AFK03670.1"/>
    <property type="molecule type" value="Genomic_DNA"/>
</dbReference>
<keyword evidence="2" id="KW-1185">Reference proteome</keyword>
<protein>
    <submittedName>
        <fullName evidence="1">Uncharacterized protein</fullName>
    </submittedName>
</protein>
<dbReference type="Proteomes" id="UP000002875">
    <property type="component" value="Chromosome"/>
</dbReference>
<organism evidence="1 2">
    <name type="scientific">Emticicia oligotrophica (strain DSM 17448 / CIP 109782 / MTCC 6937 / GPTSA100-15)</name>
    <dbReference type="NCBI Taxonomy" id="929562"/>
    <lineage>
        <taxon>Bacteria</taxon>
        <taxon>Pseudomonadati</taxon>
        <taxon>Bacteroidota</taxon>
        <taxon>Cytophagia</taxon>
        <taxon>Cytophagales</taxon>
        <taxon>Leadbetterellaceae</taxon>
        <taxon>Emticicia</taxon>
    </lineage>
</organism>
<gene>
    <name evidence="1" type="ordered locus">Emtol_2534</name>
</gene>
<proteinExistence type="predicted"/>
<reference evidence="1 2" key="1">
    <citation type="submission" date="2011-07" db="EMBL/GenBank/DDBJ databases">
        <title>The complete genome of chromosome of Emticicia oligotrophica DSM 17448.</title>
        <authorList>
            <consortium name="US DOE Joint Genome Institute (JGI-PGF)"/>
            <person name="Lucas S."/>
            <person name="Han J."/>
            <person name="Lapidus A."/>
            <person name="Bruce D."/>
            <person name="Goodwin L."/>
            <person name="Pitluck S."/>
            <person name="Peters L."/>
            <person name="Kyrpides N."/>
            <person name="Mavromatis K."/>
            <person name="Ivanova N."/>
            <person name="Ovchinnikova G."/>
            <person name="Teshima H."/>
            <person name="Detter J.C."/>
            <person name="Tapia R."/>
            <person name="Han C."/>
            <person name="Land M."/>
            <person name="Hauser L."/>
            <person name="Markowitz V."/>
            <person name="Cheng J.-F."/>
            <person name="Hugenholtz P."/>
            <person name="Woyke T."/>
            <person name="Wu D."/>
            <person name="Tindall B."/>
            <person name="Pomrenke H."/>
            <person name="Brambilla E."/>
            <person name="Klenk H.-P."/>
            <person name="Eisen J.A."/>
        </authorList>
    </citation>
    <scope>NUCLEOTIDE SEQUENCE [LARGE SCALE GENOMIC DNA]</scope>
    <source>
        <strain evidence="1 2">DSM 17448</strain>
    </source>
</reference>
<sequence>MYIHKFFNKYLYLFDKKFNITAKLIEAKLLIETVKVVISLLTNDKSLLDVMADSGK</sequence>
<name>A0ABN4ANE8_EMTOG</name>
<accession>A0ABN4ANE8</accession>
<dbReference type="RefSeq" id="WP_015029367.1">
    <property type="nucleotide sequence ID" value="NC_018748.1"/>
</dbReference>